<dbReference type="Proteomes" id="UP000334019">
    <property type="component" value="Chromosome"/>
</dbReference>
<evidence type="ECO:0000256" key="1">
    <source>
        <dbReference type="SAM" id="Coils"/>
    </source>
</evidence>
<feature type="coiled-coil region" evidence="1">
    <location>
        <begin position="392"/>
        <end position="426"/>
    </location>
</feature>
<dbReference type="PANTHER" id="PTHR41259">
    <property type="entry name" value="DOUBLE-STRAND BREAK REPAIR RAD50 ATPASE, PUTATIVE-RELATED"/>
    <property type="match status" value="1"/>
</dbReference>
<feature type="domain" description="YhaN AAA" evidence="4">
    <location>
        <begin position="121"/>
        <end position="310"/>
    </location>
</feature>
<dbReference type="Pfam" id="PF13514">
    <property type="entry name" value="AAA_27"/>
    <property type="match status" value="1"/>
</dbReference>
<organism evidence="5 6">
    <name type="scientific">Actinomarinicola tropica</name>
    <dbReference type="NCBI Taxonomy" id="2789776"/>
    <lineage>
        <taxon>Bacteria</taxon>
        <taxon>Bacillati</taxon>
        <taxon>Actinomycetota</taxon>
        <taxon>Acidimicrobiia</taxon>
        <taxon>Acidimicrobiales</taxon>
        <taxon>Iamiaceae</taxon>
        <taxon>Actinomarinicola</taxon>
    </lineage>
</organism>
<dbReference type="EMBL" id="CP045851">
    <property type="protein sequence ID" value="QGG96163.1"/>
    <property type="molecule type" value="Genomic_DNA"/>
</dbReference>
<dbReference type="InterPro" id="IPR027417">
    <property type="entry name" value="P-loop_NTPase"/>
</dbReference>
<evidence type="ECO:0000313" key="6">
    <source>
        <dbReference type="Proteomes" id="UP000334019"/>
    </source>
</evidence>
<protein>
    <submittedName>
        <fullName evidence="5">AAA family ATPase</fullName>
    </submittedName>
</protein>
<keyword evidence="3" id="KW-0472">Membrane</keyword>
<feature type="coiled-coil region" evidence="1">
    <location>
        <begin position="510"/>
        <end position="560"/>
    </location>
</feature>
<feature type="coiled-coil region" evidence="1">
    <location>
        <begin position="789"/>
        <end position="816"/>
    </location>
</feature>
<evidence type="ECO:0000256" key="3">
    <source>
        <dbReference type="SAM" id="Phobius"/>
    </source>
</evidence>
<feature type="transmembrane region" description="Helical" evidence="3">
    <location>
        <begin position="625"/>
        <end position="645"/>
    </location>
</feature>
<feature type="compositionally biased region" description="Basic residues" evidence="2">
    <location>
        <begin position="61"/>
        <end position="79"/>
    </location>
</feature>
<keyword evidence="6" id="KW-1185">Reference proteome</keyword>
<dbReference type="KEGG" id="atq:GH723_14220"/>
<sequence length="1164" mass="126966">MRCTPTSAVRARLLSSSRSCATTRRSIRRSSGGIGWTWRRRRRTTSTSCASGTTSSPTCSRSRRRWTRRGAPRCRRSGRRSCPPTSRHCSVTSGRTRPRLHGGRRPCAWPSTSSSRRTDVRIRGWHVDGFGVFHDARVEDLPSGLTIVAGPNEAGKSTLLAFLRGVLFGFPDGRSRSRRHPPVNGGRHGGAVVLGTDDGDWSVERYVDPKAFVLRRPDGSLAEDHELTDLLGHADAGLFNNVFAFGLSELDGFELLDSQAVRDRVFSAGVVGAGRSARSAIDALDARRSALVRPRGRCVVRDLADEARATARTLVQAQAAAADLVRRRDDVDRLADLAESRRRAVEACRTEQHRLRALLEAWPWRGRIDAIEQELDELEEQPGLDDAVVARFDEVRAELAAAEVALDAAELALAAAVERRDELDVDDRLVELGPVAQAVGAEIVAEDARTERLSELDREIDVERGQLDELLGRLGTGWDRAHLDAFDVSIPAADDVRRRGRELDDLVADHRRLVASCDDLRRRRDEAEAEVRDIEARLGERDLDGERERQERRARSLRQLRAHLVDLGTEAARLDAAERAVTGLRAVRPPARSASGAVLGTGLTAVGVALVLFGLAAAIGGSGQLATVLGGSGVVLAALGLSVVLTRRTAVRPDGADDLASQVRAAEAERDAARVRVDHLRASVRAAALVLDLPEEPSALDVEDCAAALDAQAEEVRRDATLADRLVALVAERDGAAAALAPLELEASTREAEVEQASRAWAAWKEAQRLPPDLGVEAINDLFTAVERARSSSRRLHALEREREHLDEESNRFRARAVDLLRRAGLDDDGDDLLADVRHLVDRAAADRDARRALEERTRAVDDAEQRTELAYDRVALARAERTELLERIGAIDDAGVRTAVERWRRRRELVAERAQAEAQIHAVLGRGDAADAAAARLVEGDVSGWEAALEEEVQRMPDLEAAHEDAIRMHHDAARSLEELSRTGDVAEAAVAAASARTRLAEAVGEWQTLTAARQLVAATLGRYERERQPAVLARAEAMFRDVTDGAHQGLAVVDGELEVLDRRGRRLSVDDLSRGTAEQLYLCMRFGLAAEMAAHTPLPFVMDDVLVNFDPERTERMAAVVADLAGAHQVLVFTCQPTTVAALEAASPGARVIELPRHGVAD</sequence>
<evidence type="ECO:0000313" key="5">
    <source>
        <dbReference type="EMBL" id="QGG96163.1"/>
    </source>
</evidence>
<dbReference type="SUPFAM" id="SSF52540">
    <property type="entry name" value="P-loop containing nucleoside triphosphate hydrolases"/>
    <property type="match status" value="1"/>
</dbReference>
<reference evidence="5 6" key="1">
    <citation type="submission" date="2019-11" db="EMBL/GenBank/DDBJ databases">
        <authorList>
            <person name="He Y."/>
        </authorList>
    </citation>
    <scope>NUCLEOTIDE SEQUENCE [LARGE SCALE GENOMIC DNA]</scope>
    <source>
        <strain evidence="5 6">SCSIO 58843</strain>
    </source>
</reference>
<evidence type="ECO:0000256" key="2">
    <source>
        <dbReference type="SAM" id="MobiDB-lite"/>
    </source>
</evidence>
<evidence type="ECO:0000259" key="4">
    <source>
        <dbReference type="Pfam" id="PF13514"/>
    </source>
</evidence>
<feature type="compositionally biased region" description="Low complexity" evidence="2">
    <location>
        <begin position="45"/>
        <end position="60"/>
    </location>
</feature>
<keyword evidence="3" id="KW-1133">Transmembrane helix</keyword>
<name>A0A5Q2RK06_9ACTN</name>
<feature type="coiled-coil region" evidence="1">
    <location>
        <begin position="656"/>
        <end position="683"/>
    </location>
</feature>
<dbReference type="PANTHER" id="PTHR41259:SF1">
    <property type="entry name" value="DOUBLE-STRAND BREAK REPAIR RAD50 ATPASE, PUTATIVE-RELATED"/>
    <property type="match status" value="1"/>
</dbReference>
<dbReference type="Gene3D" id="3.40.50.300">
    <property type="entry name" value="P-loop containing nucleotide triphosphate hydrolases"/>
    <property type="match status" value="2"/>
</dbReference>
<gene>
    <name evidence="5" type="ORF">GH723_14220</name>
</gene>
<keyword evidence="1" id="KW-0175">Coiled coil</keyword>
<dbReference type="AlphaFoldDB" id="A0A5Q2RK06"/>
<feature type="region of interest" description="Disordered" evidence="2">
    <location>
        <begin position="20"/>
        <end position="114"/>
    </location>
</feature>
<feature type="transmembrane region" description="Helical" evidence="3">
    <location>
        <begin position="597"/>
        <end position="619"/>
    </location>
</feature>
<keyword evidence="3" id="KW-0812">Transmembrane</keyword>
<accession>A0A5Q2RK06</accession>
<proteinExistence type="predicted"/>
<dbReference type="InterPro" id="IPR038734">
    <property type="entry name" value="YhaN_AAA"/>
</dbReference>